<proteinExistence type="inferred from homology"/>
<dbReference type="Gene3D" id="3.40.640.10">
    <property type="entry name" value="Type I PLP-dependent aspartate aminotransferase-like (Major domain)"/>
    <property type="match status" value="1"/>
</dbReference>
<comment type="caution">
    <text evidence="4">The sequence shown here is derived from an EMBL/GenBank/DDBJ whole genome shotgun (WGS) entry which is preliminary data.</text>
</comment>
<dbReference type="PANTHER" id="PTHR11601:SF34">
    <property type="entry name" value="CYSTEINE DESULFURASE"/>
    <property type="match status" value="1"/>
</dbReference>
<organism evidence="4">
    <name type="scientific">marine sediment metagenome</name>
    <dbReference type="NCBI Taxonomy" id="412755"/>
    <lineage>
        <taxon>unclassified sequences</taxon>
        <taxon>metagenomes</taxon>
        <taxon>ecological metagenomes</taxon>
    </lineage>
</organism>
<dbReference type="InterPro" id="IPR000192">
    <property type="entry name" value="Aminotrans_V_dom"/>
</dbReference>
<dbReference type="Pfam" id="PF00266">
    <property type="entry name" value="Aminotran_5"/>
    <property type="match status" value="1"/>
</dbReference>
<dbReference type="SUPFAM" id="SSF53383">
    <property type="entry name" value="PLP-dependent transferases"/>
    <property type="match status" value="1"/>
</dbReference>
<evidence type="ECO:0000259" key="3">
    <source>
        <dbReference type="Pfam" id="PF00266"/>
    </source>
</evidence>
<dbReference type="InterPro" id="IPR015421">
    <property type="entry name" value="PyrdxlP-dep_Trfase_major"/>
</dbReference>
<sequence>PEDVRKSLRKDTILVSIMHANGEVGTIEPIPEIARITRESNAVFHTDAVATAGTIPTDVKELGVDALSLAGNQFYGPKGVGALWVRKGVRITPLLDGGVQEGGRRAGTENVPAIAGLGKAAELAEANMTARMEHLTQLRNRLLTELPANIGHTLVTGPLQNRLPGNVSFCVEFIEGESMLMLLNSQGVAVTSGSACTSRALKASHVLISMGLSHEIAQGSLLFSLGIDNTPQDIDHVLKVLPSIVDRLRQMSPLYAKFIKEGKGGK</sequence>
<dbReference type="AlphaFoldDB" id="X0UHB3"/>
<name>X0UHB3_9ZZZZ</name>
<comment type="similarity">
    <text evidence="2">Belongs to the class-V pyridoxal-phosphate-dependent aminotransferase family. NifS/IscS subfamily.</text>
</comment>
<dbReference type="Gene3D" id="3.90.1150.10">
    <property type="entry name" value="Aspartate Aminotransferase, domain 1"/>
    <property type="match status" value="1"/>
</dbReference>
<reference evidence="4" key="1">
    <citation type="journal article" date="2014" name="Front. Microbiol.">
        <title>High frequency of phylogenetically diverse reductive dehalogenase-homologous genes in deep subseafloor sedimentary metagenomes.</title>
        <authorList>
            <person name="Kawai M."/>
            <person name="Futagami T."/>
            <person name="Toyoda A."/>
            <person name="Takaki Y."/>
            <person name="Nishi S."/>
            <person name="Hori S."/>
            <person name="Arai W."/>
            <person name="Tsubouchi T."/>
            <person name="Morono Y."/>
            <person name="Uchiyama I."/>
            <person name="Ito T."/>
            <person name="Fujiyama A."/>
            <person name="Inagaki F."/>
            <person name="Takami H."/>
        </authorList>
    </citation>
    <scope>NUCLEOTIDE SEQUENCE</scope>
    <source>
        <strain evidence="4">Expedition CK06-06</strain>
    </source>
</reference>
<comment type="cofactor">
    <cofactor evidence="1">
        <name>pyridoxal 5'-phosphate</name>
        <dbReference type="ChEBI" id="CHEBI:597326"/>
    </cofactor>
</comment>
<gene>
    <name evidence="4" type="ORF">S01H1_29120</name>
</gene>
<feature type="domain" description="Aminotransferase class V" evidence="3">
    <location>
        <begin position="2"/>
        <end position="236"/>
    </location>
</feature>
<dbReference type="EMBL" id="BARS01017843">
    <property type="protein sequence ID" value="GAF87910.1"/>
    <property type="molecule type" value="Genomic_DNA"/>
</dbReference>
<dbReference type="PANTHER" id="PTHR11601">
    <property type="entry name" value="CYSTEINE DESULFURYLASE FAMILY MEMBER"/>
    <property type="match status" value="1"/>
</dbReference>
<protein>
    <recommendedName>
        <fullName evidence="3">Aminotransferase class V domain-containing protein</fullName>
    </recommendedName>
</protein>
<accession>X0UHB3</accession>
<evidence type="ECO:0000313" key="4">
    <source>
        <dbReference type="EMBL" id="GAF87910.1"/>
    </source>
</evidence>
<evidence type="ECO:0000256" key="1">
    <source>
        <dbReference type="ARBA" id="ARBA00001933"/>
    </source>
</evidence>
<evidence type="ECO:0000256" key="2">
    <source>
        <dbReference type="ARBA" id="ARBA00006490"/>
    </source>
</evidence>
<feature type="non-terminal residue" evidence="4">
    <location>
        <position position="1"/>
    </location>
</feature>
<dbReference type="InterPro" id="IPR015422">
    <property type="entry name" value="PyrdxlP-dep_Trfase_small"/>
</dbReference>
<dbReference type="InterPro" id="IPR015424">
    <property type="entry name" value="PyrdxlP-dep_Trfase"/>
</dbReference>